<sequence>MSPRHKILVTFAAAALLPFAAPGQAMAQALRGPLLPQVGLETLRGGLAASAAAEEGVAATTTATTPAGSAPSQDEADEAPQPAPADDDPYAPLGIRLGSFLLYPSLTIVGGHSSNIDLAEDPVSGSFYSLRPELELRSDWSRHELAARLAADTEFDDDGDTTTSLDSELALRLDLVRSLVADLRATYNLAPEALSDPDLPADAVERPDVETYGVSASLSDTFGRVGLTGSLSYEAHRYEDARLSDGSLFDNSDRNYDETGARLRASYDVGASVGVFVEGGVNERDYEREVDDNGIRRGSSGYEVLAGLTLARGEVLEGELGIGYQRQTPVDDSLEDVEGLLYRGSLAWRPTALTTLRLQGELRPEETVLEPGASGIRTATLGLSVEHALRRNLLVVATLGAERADYVGVPRLEKSYTAALEVDYAMNRFMSWRAGVGHTRRDSNVDGSDYEETRVEAGVTLRR</sequence>
<organism evidence="3 4">
    <name type="scientific">Lutibaculum baratangense AMV1</name>
    <dbReference type="NCBI Taxonomy" id="631454"/>
    <lineage>
        <taxon>Bacteria</taxon>
        <taxon>Pseudomonadati</taxon>
        <taxon>Pseudomonadota</taxon>
        <taxon>Alphaproteobacteria</taxon>
        <taxon>Hyphomicrobiales</taxon>
        <taxon>Tepidamorphaceae</taxon>
        <taxon>Lutibaculum</taxon>
    </lineage>
</organism>
<dbReference type="STRING" id="631454.N177_2694"/>
<protein>
    <submittedName>
        <fullName evidence="3">Outer membrane protein/protective antigen OMA87</fullName>
    </submittedName>
</protein>
<dbReference type="OrthoDB" id="7398962at2"/>
<evidence type="ECO:0000256" key="1">
    <source>
        <dbReference type="SAM" id="MobiDB-lite"/>
    </source>
</evidence>
<dbReference type="AlphaFoldDB" id="V4RLX3"/>
<accession>V4RLX3</accession>
<dbReference type="eggNOG" id="COG5338">
    <property type="taxonomic scope" value="Bacteria"/>
</dbReference>
<feature type="compositionally biased region" description="Low complexity" evidence="1">
    <location>
        <begin position="57"/>
        <end position="73"/>
    </location>
</feature>
<keyword evidence="4" id="KW-1185">Reference proteome</keyword>
<proteinExistence type="predicted"/>
<dbReference type="EMBL" id="AWXZ01000035">
    <property type="protein sequence ID" value="ESR24245.1"/>
    <property type="molecule type" value="Genomic_DNA"/>
</dbReference>
<evidence type="ECO:0000256" key="2">
    <source>
        <dbReference type="SAM" id="SignalP"/>
    </source>
</evidence>
<evidence type="ECO:0000313" key="3">
    <source>
        <dbReference type="EMBL" id="ESR24245.1"/>
    </source>
</evidence>
<dbReference type="SUPFAM" id="SSF56935">
    <property type="entry name" value="Porins"/>
    <property type="match status" value="1"/>
</dbReference>
<reference evidence="3 4" key="1">
    <citation type="journal article" date="2014" name="Genome Announc.">
        <title>Draft Genome Sequence of Lutibaculum baratangense Strain AMV1T, Isolated from a Mud Volcano in Andamans, India.</title>
        <authorList>
            <person name="Singh A."/>
            <person name="Sreenivas A."/>
            <person name="Sathyanarayana Reddy G."/>
            <person name="Pinnaka A.K."/>
            <person name="Shivaji S."/>
        </authorList>
    </citation>
    <scope>NUCLEOTIDE SEQUENCE [LARGE SCALE GENOMIC DNA]</scope>
    <source>
        <strain evidence="3 4">AMV1</strain>
    </source>
</reference>
<gene>
    <name evidence="3" type="ORF">N177_2694</name>
</gene>
<feature type="region of interest" description="Disordered" evidence="1">
    <location>
        <begin position="57"/>
        <end position="89"/>
    </location>
</feature>
<dbReference type="InterPro" id="IPR018759">
    <property type="entry name" value="BBP2_2"/>
</dbReference>
<feature type="chain" id="PRO_5004726732" evidence="2">
    <location>
        <begin position="28"/>
        <end position="463"/>
    </location>
</feature>
<comment type="caution">
    <text evidence="3">The sequence shown here is derived from an EMBL/GenBank/DDBJ whole genome shotgun (WGS) entry which is preliminary data.</text>
</comment>
<dbReference type="RefSeq" id="WP_023432823.1">
    <property type="nucleotide sequence ID" value="NZ_AWXZ01000035.1"/>
</dbReference>
<dbReference type="Pfam" id="PF10082">
    <property type="entry name" value="BBP2_2"/>
    <property type="match status" value="1"/>
</dbReference>
<keyword evidence="2" id="KW-0732">Signal</keyword>
<evidence type="ECO:0000313" key="4">
    <source>
        <dbReference type="Proteomes" id="UP000017819"/>
    </source>
</evidence>
<feature type="signal peptide" evidence="2">
    <location>
        <begin position="1"/>
        <end position="27"/>
    </location>
</feature>
<name>V4RLX3_9HYPH</name>
<dbReference type="PATRIC" id="fig|631454.5.peg.2663"/>
<dbReference type="Proteomes" id="UP000017819">
    <property type="component" value="Unassembled WGS sequence"/>
</dbReference>